<dbReference type="EMBL" id="WTYS01000001">
    <property type="protein sequence ID" value="MXO57525.1"/>
    <property type="molecule type" value="Genomic_DNA"/>
</dbReference>
<evidence type="ECO:0000256" key="2">
    <source>
        <dbReference type="SAM" id="Phobius"/>
    </source>
</evidence>
<dbReference type="InterPro" id="IPR026870">
    <property type="entry name" value="Zinc_ribbon_dom"/>
</dbReference>
<keyword evidence="2" id="KW-0812">Transmembrane</keyword>
<name>A0A6I4SNX3_9SPHN</name>
<evidence type="ECO:0000256" key="1">
    <source>
        <dbReference type="SAM" id="MobiDB-lite"/>
    </source>
</evidence>
<proteinExistence type="predicted"/>
<feature type="domain" description="Zinc-ribbon" evidence="3">
    <location>
        <begin position="4"/>
        <end position="24"/>
    </location>
</feature>
<accession>A0A6I4SNX3</accession>
<keyword evidence="2" id="KW-0472">Membrane</keyword>
<feature type="compositionally biased region" description="Pro residues" evidence="1">
    <location>
        <begin position="42"/>
        <end position="55"/>
    </location>
</feature>
<keyword evidence="5" id="KW-1185">Reference proteome</keyword>
<evidence type="ECO:0000313" key="5">
    <source>
        <dbReference type="Proteomes" id="UP000468943"/>
    </source>
</evidence>
<reference evidence="4 5" key="1">
    <citation type="submission" date="2019-12" db="EMBL/GenBank/DDBJ databases">
        <title>Genomic-based taxomic classification of the family Erythrobacteraceae.</title>
        <authorList>
            <person name="Xu L."/>
        </authorList>
    </citation>
    <scope>NUCLEOTIDE SEQUENCE [LARGE SCALE GENOMIC DNA]</scope>
    <source>
        <strain evidence="4 5">JCM 17802</strain>
    </source>
</reference>
<keyword evidence="2" id="KW-1133">Transmembrane helix</keyword>
<evidence type="ECO:0000313" key="4">
    <source>
        <dbReference type="EMBL" id="MXO57525.1"/>
    </source>
</evidence>
<dbReference type="AlphaFoldDB" id="A0A6I4SNX3"/>
<dbReference type="Proteomes" id="UP000468943">
    <property type="component" value="Unassembled WGS sequence"/>
</dbReference>
<organism evidence="4 5">
    <name type="scientific">Pontixanthobacter gangjinensis</name>
    <dbReference type="NCBI Taxonomy" id="1028742"/>
    <lineage>
        <taxon>Bacteria</taxon>
        <taxon>Pseudomonadati</taxon>
        <taxon>Pseudomonadota</taxon>
        <taxon>Alphaproteobacteria</taxon>
        <taxon>Sphingomonadales</taxon>
        <taxon>Erythrobacteraceae</taxon>
        <taxon>Pontixanthobacter</taxon>
    </lineage>
</organism>
<comment type="caution">
    <text evidence="4">The sequence shown here is derived from an EMBL/GenBank/DDBJ whole genome shotgun (WGS) entry which is preliminary data.</text>
</comment>
<sequence>MAKFCAECGAQLDPNAKFCGGCGAARANTGLANNTASSATPVSPPPPFPAAPPAQPAAAPAYENLPADNTGKIVGISVGIGGVLTAAALAAYMFLQPVKDEEGTSAVEAPAQVKAEDPNAPRPQSWFDDYSDTFQSAELTRLLAGTAQKRNFPTARGSRVLETMKPGIAVTGRWVEGADPKTRWLKTKDGGYIWEGNLAKMETITSAGMLGLIANTPFSELRGKIDPVGQYRAGGPGWDTDACETYASTDGTADVMVEQGKATSFTTTSPKLATAKNIKVGSSEAELRKAYGSKLESEQNPYDGTDYFIWDSKDRGIKFHVTSAGNIDFISSGTDSIRYVEGCL</sequence>
<gene>
    <name evidence="4" type="ORF">GRI36_11615</name>
</gene>
<evidence type="ECO:0000259" key="3">
    <source>
        <dbReference type="Pfam" id="PF13240"/>
    </source>
</evidence>
<dbReference type="Pfam" id="PF13240">
    <property type="entry name" value="Zn_Ribbon_1"/>
    <property type="match status" value="1"/>
</dbReference>
<feature type="region of interest" description="Disordered" evidence="1">
    <location>
        <begin position="35"/>
        <end position="61"/>
    </location>
</feature>
<feature type="transmembrane region" description="Helical" evidence="2">
    <location>
        <begin position="73"/>
        <end position="95"/>
    </location>
</feature>
<feature type="region of interest" description="Disordered" evidence="1">
    <location>
        <begin position="105"/>
        <end position="124"/>
    </location>
</feature>
<dbReference type="OrthoDB" id="7431882at2"/>
<protein>
    <submittedName>
        <fullName evidence="4">Zinc-ribbon domain-containing protein</fullName>
    </submittedName>
</protein>